<dbReference type="InterPro" id="IPR035919">
    <property type="entry name" value="EAL_sf"/>
</dbReference>
<dbReference type="PANTHER" id="PTHR44757:SF2">
    <property type="entry name" value="BIOFILM ARCHITECTURE MAINTENANCE PROTEIN MBAA"/>
    <property type="match status" value="1"/>
</dbReference>
<reference evidence="3 4" key="1">
    <citation type="submission" date="2023-12" db="EMBL/GenBank/DDBJ databases">
        <title>Blastococcus brunescens sp. nov., an actonobacterium isolated from sandstone collected in sahara desert.</title>
        <authorList>
            <person name="Gtari M."/>
            <person name="Ghodhbane F."/>
        </authorList>
    </citation>
    <scope>NUCLEOTIDE SEQUENCE [LARGE SCALE GENOMIC DNA]</scope>
    <source>
        <strain evidence="3 4">BMG 8361</strain>
    </source>
</reference>
<dbReference type="RefSeq" id="WP_324275593.1">
    <property type="nucleotide sequence ID" value="NZ_CP141261.1"/>
</dbReference>
<dbReference type="InterPro" id="IPR052155">
    <property type="entry name" value="Biofilm_reg_signaling"/>
</dbReference>
<dbReference type="SUPFAM" id="SSF141868">
    <property type="entry name" value="EAL domain-like"/>
    <property type="match status" value="1"/>
</dbReference>
<accession>A0ABZ1B0G2</accession>
<dbReference type="Proteomes" id="UP001324287">
    <property type="component" value="Chromosome"/>
</dbReference>
<dbReference type="EMBL" id="CP141261">
    <property type="protein sequence ID" value="WRL64265.1"/>
    <property type="molecule type" value="Genomic_DNA"/>
</dbReference>
<protein>
    <submittedName>
        <fullName evidence="3">EAL domain-containing protein</fullName>
    </submittedName>
</protein>
<evidence type="ECO:0000313" key="4">
    <source>
        <dbReference type="Proteomes" id="UP001324287"/>
    </source>
</evidence>
<organism evidence="3 4">
    <name type="scientific">Blastococcus brunescens</name>
    <dbReference type="NCBI Taxonomy" id="1564165"/>
    <lineage>
        <taxon>Bacteria</taxon>
        <taxon>Bacillati</taxon>
        <taxon>Actinomycetota</taxon>
        <taxon>Actinomycetes</taxon>
        <taxon>Geodermatophilales</taxon>
        <taxon>Geodermatophilaceae</taxon>
        <taxon>Blastococcus</taxon>
    </lineage>
</organism>
<dbReference type="PROSITE" id="PS50883">
    <property type="entry name" value="EAL"/>
    <property type="match status" value="1"/>
</dbReference>
<dbReference type="InterPro" id="IPR001633">
    <property type="entry name" value="EAL_dom"/>
</dbReference>
<dbReference type="Pfam" id="PF00563">
    <property type="entry name" value="EAL"/>
    <property type="match status" value="1"/>
</dbReference>
<evidence type="ECO:0000259" key="2">
    <source>
        <dbReference type="PROSITE" id="PS50883"/>
    </source>
</evidence>
<feature type="domain" description="EAL" evidence="2">
    <location>
        <begin position="1"/>
        <end position="251"/>
    </location>
</feature>
<name>A0ABZ1B0G2_9ACTN</name>
<keyword evidence="4" id="KW-1185">Reference proteome</keyword>
<evidence type="ECO:0000313" key="3">
    <source>
        <dbReference type="EMBL" id="WRL64265.1"/>
    </source>
</evidence>
<evidence type="ECO:0000256" key="1">
    <source>
        <dbReference type="SAM" id="MobiDB-lite"/>
    </source>
</evidence>
<dbReference type="PANTHER" id="PTHR44757">
    <property type="entry name" value="DIGUANYLATE CYCLASE DGCP"/>
    <property type="match status" value="1"/>
</dbReference>
<dbReference type="SMART" id="SM00052">
    <property type="entry name" value="EAL"/>
    <property type="match status" value="1"/>
</dbReference>
<gene>
    <name evidence="3" type="ORF">U6N30_32780</name>
</gene>
<dbReference type="CDD" id="cd01948">
    <property type="entry name" value="EAL"/>
    <property type="match status" value="1"/>
</dbReference>
<feature type="region of interest" description="Disordered" evidence="1">
    <location>
        <begin position="270"/>
        <end position="298"/>
    </location>
</feature>
<sequence>MEAQPDFDDVVAQGVFSLRLDAACAPDGRIDLVHALPAWSHPDHATVRGLDLWGFAERQGRAAELQTWLLHEACRTAAALPDERVGVAVSLPAGLVTGEGLAAEVGAALAASAVSPSRLVLSFTEETLLTGSAALVPELEAVRRTGVRLCLDNYGMGHSLFALLARVGLDVVRVDLNALSTRDDTARALEVLTAMVRTNSDFGLTTIAGGVGTSAEARDAVVATGVPLLHGRGEPHDLTVDALVALLPAPCRVDHRLRARLDGASCRVPRTQPMINSTDADEPSGFPPFPVAGSPIRA</sequence>
<dbReference type="Gene3D" id="3.20.20.450">
    <property type="entry name" value="EAL domain"/>
    <property type="match status" value="1"/>
</dbReference>
<proteinExistence type="predicted"/>